<organism evidence="2 3">
    <name type="scientific">Sesamum indicum</name>
    <name type="common">Oriental sesame</name>
    <name type="synonym">Sesamum orientale</name>
    <dbReference type="NCBI Taxonomy" id="4182"/>
    <lineage>
        <taxon>Eukaryota</taxon>
        <taxon>Viridiplantae</taxon>
        <taxon>Streptophyta</taxon>
        <taxon>Embryophyta</taxon>
        <taxon>Tracheophyta</taxon>
        <taxon>Spermatophyta</taxon>
        <taxon>Magnoliopsida</taxon>
        <taxon>eudicotyledons</taxon>
        <taxon>Gunneridae</taxon>
        <taxon>Pentapetalae</taxon>
        <taxon>asterids</taxon>
        <taxon>lamiids</taxon>
        <taxon>Lamiales</taxon>
        <taxon>Pedaliaceae</taxon>
        <taxon>Sesamum</taxon>
    </lineage>
</organism>
<name>A0A8M8VEU7_SESIN</name>
<accession>A0A8M8VEU7</accession>
<dbReference type="Proteomes" id="UP000504604">
    <property type="component" value="Linkage group LG15"/>
</dbReference>
<dbReference type="OrthoDB" id="689054at2759"/>
<feature type="region of interest" description="Disordered" evidence="1">
    <location>
        <begin position="111"/>
        <end position="137"/>
    </location>
</feature>
<dbReference type="Gramene" id="SIN_1007903.t">
    <property type="protein sequence ID" value="SIN_1007903.t.cds1"/>
    <property type="gene ID" value="SIN_1007903"/>
</dbReference>
<evidence type="ECO:0000256" key="1">
    <source>
        <dbReference type="SAM" id="MobiDB-lite"/>
    </source>
</evidence>
<gene>
    <name evidence="3" type="primary">LOC105177123</name>
</gene>
<dbReference type="KEGG" id="sind:105177123"/>
<dbReference type="GeneID" id="105177123"/>
<evidence type="ECO:0000313" key="3">
    <source>
        <dbReference type="RefSeq" id="XP_020554671.1"/>
    </source>
</evidence>
<proteinExistence type="predicted"/>
<reference evidence="3" key="1">
    <citation type="submission" date="2025-08" db="UniProtKB">
        <authorList>
            <consortium name="RefSeq"/>
        </authorList>
    </citation>
    <scope>IDENTIFICATION</scope>
</reference>
<dbReference type="AlphaFoldDB" id="A0A8M8VEU7"/>
<protein>
    <submittedName>
        <fullName evidence="3">Uncharacterized protein LOC105177123</fullName>
    </submittedName>
</protein>
<keyword evidence="2" id="KW-1185">Reference proteome</keyword>
<dbReference type="PANTHER" id="PTHR33264">
    <property type="entry name" value="EXPRESSED PROTEIN"/>
    <property type="match status" value="1"/>
</dbReference>
<sequence>MDDKYPSSASSSTSSTAVVKPCRRRHAVEDEGGDPVACTGKSCQSCTAGVIADCVAVCCCPCAVVNILALAFFKLPWAVARKCLGGWKKKSRRGMLEGKKECSRLKDRGGISEKGRVENGTSENALSSPGGRIGEEEQNDNFSAEFRAEEVWLELYEVGHLGFGRVSFTGVPFHDKGN</sequence>
<dbReference type="PANTHER" id="PTHR33264:SF6">
    <property type="entry name" value="OS01G0638800 PROTEIN"/>
    <property type="match status" value="1"/>
</dbReference>
<dbReference type="RefSeq" id="XP_020554671.1">
    <property type="nucleotide sequence ID" value="XM_020699012.1"/>
</dbReference>
<evidence type="ECO:0000313" key="2">
    <source>
        <dbReference type="Proteomes" id="UP000504604"/>
    </source>
</evidence>